<proteinExistence type="inferred from homology"/>
<keyword evidence="5" id="KW-0963">Cytoplasm</keyword>
<evidence type="ECO:0000256" key="9">
    <source>
        <dbReference type="SAM" id="SignalP"/>
    </source>
</evidence>
<dbReference type="EC" id="2.1.1.67" evidence="4"/>
<comment type="catalytic activity">
    <reaction evidence="1">
        <text>S-adenosyl-L-methionine + a thiopurine = S-adenosyl-L-homocysteine + a thiopurine S-methylether.</text>
        <dbReference type="EC" id="2.1.1.67"/>
    </reaction>
</comment>
<protein>
    <recommendedName>
        <fullName evidence="4">thiopurine S-methyltransferase</fullName>
        <ecNumber evidence="4">2.1.1.67</ecNumber>
    </recommendedName>
</protein>
<dbReference type="PANTHER" id="PTHR10259:SF11">
    <property type="entry name" value="THIOPURINE S-METHYLTRANSFERASE"/>
    <property type="match status" value="1"/>
</dbReference>
<dbReference type="GO" id="GO:0008119">
    <property type="term" value="F:thiopurine S-methyltransferase activity"/>
    <property type="evidence" value="ECO:0007669"/>
    <property type="project" value="UniProtKB-EC"/>
</dbReference>
<dbReference type="SUPFAM" id="SSF53335">
    <property type="entry name" value="S-adenosyl-L-methionine-dependent methyltransferases"/>
    <property type="match status" value="1"/>
</dbReference>
<keyword evidence="9" id="KW-0732">Signal</keyword>
<dbReference type="InterPro" id="IPR029063">
    <property type="entry name" value="SAM-dependent_MTases_sf"/>
</dbReference>
<feature type="signal peptide" evidence="9">
    <location>
        <begin position="1"/>
        <end position="20"/>
    </location>
</feature>
<keyword evidence="8" id="KW-0949">S-adenosyl-L-methionine</keyword>
<dbReference type="AlphaFoldDB" id="A0A7S3LGW5"/>
<dbReference type="Pfam" id="PF05724">
    <property type="entry name" value="TPMT"/>
    <property type="match status" value="1"/>
</dbReference>
<dbReference type="GO" id="GO:0032259">
    <property type="term" value="P:methylation"/>
    <property type="evidence" value="ECO:0007669"/>
    <property type="project" value="UniProtKB-KW"/>
</dbReference>
<evidence type="ECO:0000256" key="8">
    <source>
        <dbReference type="ARBA" id="ARBA00022691"/>
    </source>
</evidence>
<organism evidence="10">
    <name type="scientific">Amphora coffeiformis</name>
    <dbReference type="NCBI Taxonomy" id="265554"/>
    <lineage>
        <taxon>Eukaryota</taxon>
        <taxon>Sar</taxon>
        <taxon>Stramenopiles</taxon>
        <taxon>Ochrophyta</taxon>
        <taxon>Bacillariophyta</taxon>
        <taxon>Bacillariophyceae</taxon>
        <taxon>Bacillariophycidae</taxon>
        <taxon>Thalassiophysales</taxon>
        <taxon>Catenulaceae</taxon>
        <taxon>Amphora</taxon>
    </lineage>
</organism>
<evidence type="ECO:0000256" key="2">
    <source>
        <dbReference type="ARBA" id="ARBA00004496"/>
    </source>
</evidence>
<reference evidence="10" key="1">
    <citation type="submission" date="2021-01" db="EMBL/GenBank/DDBJ databases">
        <authorList>
            <person name="Corre E."/>
            <person name="Pelletier E."/>
            <person name="Niang G."/>
            <person name="Scheremetjew M."/>
            <person name="Finn R."/>
            <person name="Kale V."/>
            <person name="Holt S."/>
            <person name="Cochrane G."/>
            <person name="Meng A."/>
            <person name="Brown T."/>
            <person name="Cohen L."/>
        </authorList>
    </citation>
    <scope>NUCLEOTIDE SEQUENCE</scope>
    <source>
        <strain evidence="10">CCMP127</strain>
    </source>
</reference>
<comment type="similarity">
    <text evidence="3">Belongs to the class I-like SAM-binding methyltransferase superfamily. TPMT family.</text>
</comment>
<feature type="chain" id="PRO_5030935057" description="thiopurine S-methyltransferase" evidence="9">
    <location>
        <begin position="21"/>
        <end position="251"/>
    </location>
</feature>
<dbReference type="PANTHER" id="PTHR10259">
    <property type="entry name" value="THIOPURINE S-METHYLTRANSFERASE"/>
    <property type="match status" value="1"/>
</dbReference>
<gene>
    <name evidence="10" type="ORF">ACOF00016_LOCUS18906</name>
</gene>
<keyword evidence="6" id="KW-0489">Methyltransferase</keyword>
<dbReference type="EMBL" id="HBIM01025415">
    <property type="protein sequence ID" value="CAE0422328.1"/>
    <property type="molecule type" value="Transcribed_RNA"/>
</dbReference>
<evidence type="ECO:0000256" key="7">
    <source>
        <dbReference type="ARBA" id="ARBA00022679"/>
    </source>
</evidence>
<evidence type="ECO:0000256" key="6">
    <source>
        <dbReference type="ARBA" id="ARBA00022603"/>
    </source>
</evidence>
<dbReference type="InterPro" id="IPR008854">
    <property type="entry name" value="TPMT"/>
</dbReference>
<keyword evidence="7" id="KW-0808">Transferase</keyword>
<dbReference type="PROSITE" id="PS51585">
    <property type="entry name" value="SAM_MT_TPMT"/>
    <property type="match status" value="1"/>
</dbReference>
<dbReference type="Gene3D" id="3.40.50.150">
    <property type="entry name" value="Vaccinia Virus protein VP39"/>
    <property type="match status" value="1"/>
</dbReference>
<dbReference type="GO" id="GO:0005737">
    <property type="term" value="C:cytoplasm"/>
    <property type="evidence" value="ECO:0007669"/>
    <property type="project" value="UniProtKB-SubCell"/>
</dbReference>
<dbReference type="FunFam" id="3.40.50.150:FF:000101">
    <property type="entry name" value="Thiopurine S-methyltransferase"/>
    <property type="match status" value="1"/>
</dbReference>
<accession>A0A7S3LGW5</accession>
<evidence type="ECO:0000256" key="3">
    <source>
        <dbReference type="ARBA" id="ARBA00008145"/>
    </source>
</evidence>
<comment type="subcellular location">
    <subcellularLocation>
        <location evidence="2">Cytoplasm</location>
    </subcellularLocation>
</comment>
<evidence type="ECO:0000256" key="1">
    <source>
        <dbReference type="ARBA" id="ARBA00000903"/>
    </source>
</evidence>
<name>A0A7S3LGW5_9STRA</name>
<evidence type="ECO:0000256" key="5">
    <source>
        <dbReference type="ARBA" id="ARBA00022490"/>
    </source>
</evidence>
<evidence type="ECO:0000256" key="4">
    <source>
        <dbReference type="ARBA" id="ARBA00011905"/>
    </source>
</evidence>
<sequence>MGFPLYLVALFAALSRIAFAQSLTVANESSSNLARWKDKWATNTIGWHGDGVNDAIKAHGDKLLKANDSCTVDMRVFVPLCGKSLDVAYFASHEDVTEVVGVDGIRKALEEFTNEHPDLELKEMEPTESYEVFKGNKITLLKGDFFELNDEFTGGKFAAIYDRASLVAIQPEMREKYMEVMQRIIAPGGKILLVTVEHYKGTGPPFSIPETDVRLLYEGKDWVESVTQMNPEEAELDDRGRLSRWYLIQAK</sequence>
<evidence type="ECO:0000313" key="10">
    <source>
        <dbReference type="EMBL" id="CAE0422328.1"/>
    </source>
</evidence>